<dbReference type="PANTHER" id="PTHR46494">
    <property type="entry name" value="CORA FAMILY METAL ION TRANSPORTER (EUROFUNG)"/>
    <property type="match status" value="1"/>
</dbReference>
<keyword evidence="5" id="KW-0997">Cell inner membrane</keyword>
<dbReference type="GO" id="GO:0050897">
    <property type="term" value="F:cobalt ion binding"/>
    <property type="evidence" value="ECO:0007669"/>
    <property type="project" value="TreeGrafter"/>
</dbReference>
<dbReference type="AlphaFoldDB" id="A0A0F4NHW5"/>
<comment type="caution">
    <text evidence="12">The sequence shown here is derived from an EMBL/GenBank/DDBJ whole genome shotgun (WGS) entry which is preliminary data.</text>
</comment>
<keyword evidence="13" id="KW-1185">Reference proteome</keyword>
<dbReference type="PATRIC" id="fig|579748.3.peg.2259"/>
<evidence type="ECO:0000313" key="13">
    <source>
        <dbReference type="Proteomes" id="UP000033673"/>
    </source>
</evidence>
<evidence type="ECO:0000256" key="4">
    <source>
        <dbReference type="ARBA" id="ARBA00022475"/>
    </source>
</evidence>
<evidence type="ECO:0000256" key="6">
    <source>
        <dbReference type="ARBA" id="ARBA00022692"/>
    </source>
</evidence>
<dbReference type="GO" id="GO:0005886">
    <property type="term" value="C:plasma membrane"/>
    <property type="evidence" value="ECO:0007669"/>
    <property type="project" value="UniProtKB-SubCell"/>
</dbReference>
<keyword evidence="4" id="KW-1003">Cell membrane</keyword>
<evidence type="ECO:0000256" key="7">
    <source>
        <dbReference type="ARBA" id="ARBA00022833"/>
    </source>
</evidence>
<evidence type="ECO:0000256" key="8">
    <source>
        <dbReference type="ARBA" id="ARBA00022989"/>
    </source>
</evidence>
<dbReference type="Gene3D" id="1.20.58.340">
    <property type="entry name" value="Magnesium transport protein CorA, transmembrane region"/>
    <property type="match status" value="2"/>
</dbReference>
<sequence>MNNFLISSWDFSSGKAVPAANTSNEISAEHWYHCQRDAVGIREWLEKHPLPEAVIDSLLADDTRPRFEQYGSDCFLIILRGINLNEGAQPDDMLSLRIMWYKGALISTRKVPSKAVSMLIEQLQQGKGPDNLSALLVAIASGISERISTFLAPIDEQLNEIDVPKASDLQTLNALHSRLLRLRRYLKPQRYALEDLLSADLPALSSQVHHIKNCLDTVTRINESIEFFLDQINHLLAHINQEQAETMNRNTYLFSVVAGIFLPAGFFTGLLGVNIGGIPGIDNPFAFVIFCVGLLAVIALEVVILKKLRFI</sequence>
<keyword evidence="3" id="KW-0813">Transport</keyword>
<dbReference type="SUPFAM" id="SSF144083">
    <property type="entry name" value="Magnesium transport protein CorA, transmembrane region"/>
    <property type="match status" value="1"/>
</dbReference>
<dbReference type="SUPFAM" id="SSF143865">
    <property type="entry name" value="CorA soluble domain-like"/>
    <property type="match status" value="1"/>
</dbReference>
<evidence type="ECO:0000256" key="9">
    <source>
        <dbReference type="ARBA" id="ARBA00023065"/>
    </source>
</evidence>
<dbReference type="GO" id="GO:0000287">
    <property type="term" value="F:magnesium ion binding"/>
    <property type="evidence" value="ECO:0007669"/>
    <property type="project" value="TreeGrafter"/>
</dbReference>
<comment type="subcellular location">
    <subcellularLocation>
        <location evidence="1">Cell membrane</location>
        <topology evidence="1">Multi-pass membrane protein</topology>
    </subcellularLocation>
</comment>
<keyword evidence="10 11" id="KW-0472">Membrane</keyword>
<evidence type="ECO:0000256" key="5">
    <source>
        <dbReference type="ARBA" id="ARBA00022519"/>
    </source>
</evidence>
<keyword evidence="9" id="KW-0406">Ion transport</keyword>
<evidence type="ECO:0000256" key="11">
    <source>
        <dbReference type="SAM" id="Phobius"/>
    </source>
</evidence>
<dbReference type="PANTHER" id="PTHR46494:SF3">
    <property type="entry name" value="ZINC TRANSPORT PROTEIN ZNTB"/>
    <property type="match status" value="1"/>
</dbReference>
<dbReference type="EMBL" id="JXXV01000018">
    <property type="protein sequence ID" value="KJY82735.1"/>
    <property type="molecule type" value="Genomic_DNA"/>
</dbReference>
<dbReference type="GO" id="GO:0015095">
    <property type="term" value="F:magnesium ion transmembrane transporter activity"/>
    <property type="evidence" value="ECO:0007669"/>
    <property type="project" value="TreeGrafter"/>
</dbReference>
<evidence type="ECO:0000256" key="1">
    <source>
        <dbReference type="ARBA" id="ARBA00004651"/>
    </source>
</evidence>
<feature type="transmembrane region" description="Helical" evidence="11">
    <location>
        <begin position="252"/>
        <end position="273"/>
    </location>
</feature>
<evidence type="ECO:0000256" key="3">
    <source>
        <dbReference type="ARBA" id="ARBA00022448"/>
    </source>
</evidence>
<feature type="transmembrane region" description="Helical" evidence="11">
    <location>
        <begin position="285"/>
        <end position="305"/>
    </location>
</feature>
<dbReference type="GO" id="GO:0015087">
    <property type="term" value="F:cobalt ion transmembrane transporter activity"/>
    <property type="evidence" value="ECO:0007669"/>
    <property type="project" value="TreeGrafter"/>
</dbReference>
<evidence type="ECO:0000313" key="12">
    <source>
        <dbReference type="EMBL" id="KJY82735.1"/>
    </source>
</evidence>
<protein>
    <submittedName>
        <fullName evidence="12">Magnesium transporter</fullName>
    </submittedName>
</protein>
<dbReference type="OrthoDB" id="9803484at2"/>
<dbReference type="Proteomes" id="UP000033673">
    <property type="component" value="Unassembled WGS sequence"/>
</dbReference>
<keyword evidence="6 11" id="KW-0812">Transmembrane</keyword>
<keyword evidence="8 11" id="KW-1133">Transmembrane helix</keyword>
<dbReference type="STRING" id="579748.TW81_10955"/>
<name>A0A0F4NHW5_9VIBR</name>
<dbReference type="CDD" id="cd12833">
    <property type="entry name" value="ZntB-like_1"/>
    <property type="match status" value="1"/>
</dbReference>
<evidence type="ECO:0000256" key="2">
    <source>
        <dbReference type="ARBA" id="ARBA00009765"/>
    </source>
</evidence>
<keyword evidence="7" id="KW-0862">Zinc</keyword>
<dbReference type="RefSeq" id="WP_045955759.1">
    <property type="nucleotide sequence ID" value="NZ_JXXV01000018.1"/>
</dbReference>
<dbReference type="InterPro" id="IPR002523">
    <property type="entry name" value="MgTranspt_CorA/ZnTranspt_ZntB"/>
</dbReference>
<dbReference type="InterPro" id="IPR045861">
    <property type="entry name" value="CorA_cytoplasmic_dom"/>
</dbReference>
<evidence type="ECO:0000256" key="10">
    <source>
        <dbReference type="ARBA" id="ARBA00023136"/>
    </source>
</evidence>
<proteinExistence type="inferred from homology"/>
<dbReference type="Pfam" id="PF01544">
    <property type="entry name" value="CorA"/>
    <property type="match status" value="1"/>
</dbReference>
<comment type="similarity">
    <text evidence="2">Belongs to the CorA metal ion transporter (MIT) (TC 1.A.35) family.</text>
</comment>
<reference evidence="12 13" key="1">
    <citation type="journal article" date="2015" name="BMC Genomics">
        <title>Genome mining reveals unlocked bioactive potential of marine Gram-negative bacteria.</title>
        <authorList>
            <person name="Machado H."/>
            <person name="Sonnenschein E.C."/>
            <person name="Melchiorsen J."/>
            <person name="Gram L."/>
        </authorList>
    </citation>
    <scope>NUCLEOTIDE SEQUENCE [LARGE SCALE GENOMIC DNA]</scope>
    <source>
        <strain evidence="12 13">S2757</strain>
    </source>
</reference>
<gene>
    <name evidence="12" type="ORF">TW81_10955</name>
</gene>
<accession>A0A0F4NHW5</accession>
<dbReference type="Gene3D" id="3.30.460.20">
    <property type="entry name" value="CorA soluble domain-like"/>
    <property type="match status" value="1"/>
</dbReference>
<organism evidence="12 13">
    <name type="scientific">Vibrio galatheae</name>
    <dbReference type="NCBI Taxonomy" id="579748"/>
    <lineage>
        <taxon>Bacteria</taxon>
        <taxon>Pseudomonadati</taxon>
        <taxon>Pseudomonadota</taxon>
        <taxon>Gammaproteobacteria</taxon>
        <taxon>Vibrionales</taxon>
        <taxon>Vibrionaceae</taxon>
        <taxon>Vibrio</taxon>
    </lineage>
</organism>
<dbReference type="InterPro" id="IPR045863">
    <property type="entry name" value="CorA_TM1_TM2"/>
</dbReference>